<evidence type="ECO:0000313" key="1">
    <source>
        <dbReference type="EMBL" id="EDQ00207.1"/>
    </source>
</evidence>
<comment type="caution">
    <text evidence="1">The sequence shown here is derived from an EMBL/GenBank/DDBJ whole genome shotgun (WGS) entry which is preliminary data.</text>
</comment>
<proteinExistence type="predicted"/>
<protein>
    <submittedName>
        <fullName evidence="1">Uncharacterized protein</fullName>
    </submittedName>
</protein>
<accession>A9DD92</accession>
<dbReference type="EMBL" id="ABIC01000024">
    <property type="protein sequence ID" value="EDQ00207.1"/>
    <property type="molecule type" value="Genomic_DNA"/>
</dbReference>
<sequence>MVAAQQHLAEVTTFIGIDKHKSYKLGQRHVSGISLVVPFIKQIAERGFIMLEAITGRIFCLSQHAALI</sequence>
<gene>
    <name evidence="1" type="ORF">KT99_04822</name>
</gene>
<organism evidence="1 2">
    <name type="scientific">Shewanella benthica KT99</name>
    <dbReference type="NCBI Taxonomy" id="314608"/>
    <lineage>
        <taxon>Bacteria</taxon>
        <taxon>Pseudomonadati</taxon>
        <taxon>Pseudomonadota</taxon>
        <taxon>Gammaproteobacteria</taxon>
        <taxon>Alteromonadales</taxon>
        <taxon>Shewanellaceae</taxon>
        <taxon>Shewanella</taxon>
    </lineage>
</organism>
<dbReference type="Proteomes" id="UP000005839">
    <property type="component" value="Unassembled WGS sequence"/>
</dbReference>
<evidence type="ECO:0000313" key="2">
    <source>
        <dbReference type="Proteomes" id="UP000005839"/>
    </source>
</evidence>
<dbReference type="AlphaFoldDB" id="A9DD92"/>
<name>A9DD92_9GAMM</name>
<keyword evidence="2" id="KW-1185">Reference proteome</keyword>
<reference evidence="1 2" key="1">
    <citation type="submission" date="2007-10" db="EMBL/GenBank/DDBJ databases">
        <authorList>
            <person name="Yayanos A."/>
            <person name="Ferriera S."/>
            <person name="Johnson J."/>
            <person name="Kravitz S."/>
            <person name="Halpern A."/>
            <person name="Remington K."/>
            <person name="Beeson K."/>
            <person name="Tran B."/>
            <person name="Rogers Y.-H."/>
            <person name="Friedman R."/>
            <person name="Venter J.C."/>
        </authorList>
    </citation>
    <scope>NUCLEOTIDE SEQUENCE [LARGE SCALE GENOMIC DNA]</scope>
    <source>
        <strain evidence="1 2">KT99</strain>
    </source>
</reference>
<dbReference type="STRING" id="314608.KT99_04822"/>